<feature type="compositionally biased region" description="Low complexity" evidence="1">
    <location>
        <begin position="59"/>
        <end position="78"/>
    </location>
</feature>
<feature type="transmembrane region" description="Helical" evidence="2">
    <location>
        <begin position="546"/>
        <end position="568"/>
    </location>
</feature>
<evidence type="ECO:0000313" key="3">
    <source>
        <dbReference type="EMBL" id="MBB5936802.1"/>
    </source>
</evidence>
<reference evidence="3 4" key="1">
    <citation type="submission" date="2020-08" db="EMBL/GenBank/DDBJ databases">
        <title>Genomic Encyclopedia of Type Strains, Phase III (KMG-III): the genomes of soil and plant-associated and newly described type strains.</title>
        <authorList>
            <person name="Whitman W."/>
        </authorList>
    </citation>
    <scope>NUCLEOTIDE SEQUENCE [LARGE SCALE GENOMIC DNA]</scope>
    <source>
        <strain evidence="3 4">CECT 8305</strain>
    </source>
</reference>
<feature type="compositionally biased region" description="Gly residues" evidence="1">
    <location>
        <begin position="46"/>
        <end position="58"/>
    </location>
</feature>
<name>A0A7W9QD39_9ACTN</name>
<keyword evidence="4" id="KW-1185">Reference proteome</keyword>
<feature type="region of interest" description="Disordered" evidence="1">
    <location>
        <begin position="627"/>
        <end position="795"/>
    </location>
</feature>
<feature type="transmembrane region" description="Helical" evidence="2">
    <location>
        <begin position="444"/>
        <end position="468"/>
    </location>
</feature>
<feature type="transmembrane region" description="Helical" evidence="2">
    <location>
        <begin position="517"/>
        <end position="539"/>
    </location>
</feature>
<sequence>MTTPDSAPHFLSPAQGERRPSSLTGVAATAPHRLTEAEAEAEAEAAGGGGGAGPGAGAFAGARPVADSAPAARSAAPRGRSEVTHRGYADPVRKVLHQYRDLCEHAVDPLEIAAGLEERGFSDRAAARYRHRDVFALAEELYARAPREGALTDDEARWPVAGGLGWCGTTPGAPGAPRDTSARADAVVDPAAYGAHLGAPAGPSSGTDVPAGASPGAGAYSRTGSGAYAGRHLGVCLGAQHGQGRGIGGGQGPQWRRRVTRWRRGVSLLLGHLLPGALCLATLAVLDRVAGASDAVRCGVGAGGAALVTVALWLCLRYGPLRTPASARPANHVRPAWPARPARPVRPARFARSVVRSSGLRPPLSRAVRGGSPWGPRRRRTSGLGPAWCCWLLGYLLFGPWLLTEVLAGGPDPGQLTEQAPYAPYPGTHSGAYSGAYSGVRQDVAPGVVALGLALLPAAWCAWWFAACARRRLVVSREVKWFAARARSLFVAAVAVFVGALGGLLAGVWYLLPRHGFGLAAALAAVALGLLFFVSRLLAVHGFRRAAAGGLALAGGIEAIALGTVLASRLPHCGMLARPVAGLVAATGPATVPAVACAVGALLLCAYGCSALSRACAHDIGHRDPTAPAPQTYDTGPAIPGAHLCGTSTRPVFEPRARARRGSPCSRGSRPSRSRSRTSDSANPDADADPAANPADADPYATPGPDAHPYADATFDPTFDPTSGTTIGMSDDLRPRPAVAYDIGPRRAPARDAVLRRTAAESARRSTAVPRGPGAGSPAPLDGRARRSRGPAVFP</sequence>
<evidence type="ECO:0000256" key="1">
    <source>
        <dbReference type="SAM" id="MobiDB-lite"/>
    </source>
</evidence>
<dbReference type="RefSeq" id="WP_184573606.1">
    <property type="nucleotide sequence ID" value="NZ_JACHJL010000009.1"/>
</dbReference>
<feature type="compositionally biased region" description="Low complexity" evidence="1">
    <location>
        <begin position="679"/>
        <end position="699"/>
    </location>
</feature>
<feature type="transmembrane region" description="Helical" evidence="2">
    <location>
        <begin position="266"/>
        <end position="286"/>
    </location>
</feature>
<accession>A0A7W9QD39</accession>
<gene>
    <name evidence="3" type="ORF">FHS42_003879</name>
</gene>
<dbReference type="EMBL" id="JACHJL010000009">
    <property type="protein sequence ID" value="MBB5936802.1"/>
    <property type="molecule type" value="Genomic_DNA"/>
</dbReference>
<feature type="compositionally biased region" description="Basic and acidic residues" evidence="1">
    <location>
        <begin position="749"/>
        <end position="764"/>
    </location>
</feature>
<organism evidence="3 4">
    <name type="scientific">Streptomyces zagrosensis</name>
    <dbReference type="NCBI Taxonomy" id="1042984"/>
    <lineage>
        <taxon>Bacteria</taxon>
        <taxon>Bacillati</taxon>
        <taxon>Actinomycetota</taxon>
        <taxon>Actinomycetes</taxon>
        <taxon>Kitasatosporales</taxon>
        <taxon>Streptomycetaceae</taxon>
        <taxon>Streptomyces</taxon>
    </lineage>
</organism>
<evidence type="ECO:0008006" key="5">
    <source>
        <dbReference type="Google" id="ProtNLM"/>
    </source>
</evidence>
<comment type="caution">
    <text evidence="3">The sequence shown here is derived from an EMBL/GenBank/DDBJ whole genome shotgun (WGS) entry which is preliminary data.</text>
</comment>
<keyword evidence="2" id="KW-0812">Transmembrane</keyword>
<feature type="transmembrane region" description="Helical" evidence="2">
    <location>
        <begin position="384"/>
        <end position="403"/>
    </location>
</feature>
<feature type="transmembrane region" description="Helical" evidence="2">
    <location>
        <begin position="489"/>
        <end position="511"/>
    </location>
</feature>
<dbReference type="Proteomes" id="UP000588098">
    <property type="component" value="Unassembled WGS sequence"/>
</dbReference>
<feature type="region of interest" description="Disordered" evidence="1">
    <location>
        <begin position="1"/>
        <end position="86"/>
    </location>
</feature>
<keyword evidence="2" id="KW-0472">Membrane</keyword>
<evidence type="ECO:0000256" key="2">
    <source>
        <dbReference type="SAM" id="Phobius"/>
    </source>
</evidence>
<feature type="transmembrane region" description="Helical" evidence="2">
    <location>
        <begin position="580"/>
        <end position="604"/>
    </location>
</feature>
<evidence type="ECO:0000313" key="4">
    <source>
        <dbReference type="Proteomes" id="UP000588098"/>
    </source>
</evidence>
<proteinExistence type="predicted"/>
<protein>
    <recommendedName>
        <fullName evidence="5">Integral membrane protein</fullName>
    </recommendedName>
</protein>
<dbReference type="AlphaFoldDB" id="A0A7W9QD39"/>
<keyword evidence="2" id="KW-1133">Transmembrane helix</keyword>
<feature type="transmembrane region" description="Helical" evidence="2">
    <location>
        <begin position="298"/>
        <end position="316"/>
    </location>
</feature>